<evidence type="ECO:0008006" key="4">
    <source>
        <dbReference type="Google" id="ProtNLM"/>
    </source>
</evidence>
<proteinExistence type="predicted"/>
<feature type="chain" id="PRO_5035205570" description="ZP domain-containing protein" evidence="1">
    <location>
        <begin position="20"/>
        <end position="330"/>
    </location>
</feature>
<name>A0A8J2HA89_COTCN</name>
<dbReference type="Proteomes" id="UP000786811">
    <property type="component" value="Unassembled WGS sequence"/>
</dbReference>
<gene>
    <name evidence="2" type="ORF">HICCMSTLAB_LOCUS5511</name>
</gene>
<keyword evidence="1" id="KW-0732">Signal</keyword>
<feature type="signal peptide" evidence="1">
    <location>
        <begin position="1"/>
        <end position="19"/>
    </location>
</feature>
<protein>
    <recommendedName>
        <fullName evidence="4">ZP domain-containing protein</fullName>
    </recommendedName>
</protein>
<keyword evidence="3" id="KW-1185">Reference proteome</keyword>
<organism evidence="2 3">
    <name type="scientific">Cotesia congregata</name>
    <name type="common">Parasitoid wasp</name>
    <name type="synonym">Apanteles congregatus</name>
    <dbReference type="NCBI Taxonomy" id="51543"/>
    <lineage>
        <taxon>Eukaryota</taxon>
        <taxon>Metazoa</taxon>
        <taxon>Ecdysozoa</taxon>
        <taxon>Arthropoda</taxon>
        <taxon>Hexapoda</taxon>
        <taxon>Insecta</taxon>
        <taxon>Pterygota</taxon>
        <taxon>Neoptera</taxon>
        <taxon>Endopterygota</taxon>
        <taxon>Hymenoptera</taxon>
        <taxon>Apocrita</taxon>
        <taxon>Ichneumonoidea</taxon>
        <taxon>Braconidae</taxon>
        <taxon>Microgastrinae</taxon>
        <taxon>Cotesia</taxon>
    </lineage>
</organism>
<dbReference type="OrthoDB" id="7684746at2759"/>
<accession>A0A8J2HA89</accession>
<dbReference type="EMBL" id="CAJNRD030001119">
    <property type="protein sequence ID" value="CAG5090163.1"/>
    <property type="molecule type" value="Genomic_DNA"/>
</dbReference>
<sequence>MVFLKTVIVLAILAFAVKAAEEEKVPDVLEINLNTTKIFVHCSATNVSVKYTPEANIAGKFYFENSTDPVCQKDFSKGAEETLVVDYKTCVPDENKNFSIIVEYVNEANETKKSRGSGSCQLQPVQNLKFSKGLTVKAAPPAENHTAVEESDIEIEMIPIELTSEPTLQGDLKLLSSEDKEVEEVTGGDKIKLEIEVSGSLETLAQYKKIFVESCVITSAKNESDKVEINYGCNPTDSEIPQWTQEKYKFTSEYTAKQLSEDNSITIDCSITACIDEHSCPKPECPEKAPARRRRDVLGRLLTNLDMDESKFETINVNSPPLTISGMKEK</sequence>
<evidence type="ECO:0000256" key="1">
    <source>
        <dbReference type="SAM" id="SignalP"/>
    </source>
</evidence>
<evidence type="ECO:0000313" key="3">
    <source>
        <dbReference type="Proteomes" id="UP000786811"/>
    </source>
</evidence>
<comment type="caution">
    <text evidence="2">The sequence shown here is derived from an EMBL/GenBank/DDBJ whole genome shotgun (WGS) entry which is preliminary data.</text>
</comment>
<reference evidence="2" key="1">
    <citation type="submission" date="2021-04" db="EMBL/GenBank/DDBJ databases">
        <authorList>
            <person name="Chebbi M.A.C M."/>
        </authorList>
    </citation>
    <scope>NUCLEOTIDE SEQUENCE</scope>
</reference>
<dbReference type="AlphaFoldDB" id="A0A8J2HA89"/>
<evidence type="ECO:0000313" key="2">
    <source>
        <dbReference type="EMBL" id="CAG5090163.1"/>
    </source>
</evidence>
<dbReference type="InterPro" id="IPR042235">
    <property type="entry name" value="ZP-C_dom"/>
</dbReference>
<dbReference type="Gene3D" id="2.60.40.4100">
    <property type="entry name" value="Zona pellucida, ZP-C domain"/>
    <property type="match status" value="1"/>
</dbReference>